<keyword evidence="4" id="KW-1133">Transmembrane helix</keyword>
<evidence type="ECO:0000313" key="5">
    <source>
        <dbReference type="EMBL" id="KAI3404723.1"/>
    </source>
</evidence>
<comment type="subcellular location">
    <subcellularLocation>
        <location evidence="1">Mitochondrion membrane</location>
    </subcellularLocation>
</comment>
<dbReference type="PANTHER" id="PTHR28074:SF1">
    <property type="entry name" value="ATP SYNTHASE SUBUNIT K, MITOCHONDRIAL"/>
    <property type="match status" value="1"/>
</dbReference>
<accession>A0AAI9WXY7</accession>
<keyword evidence="2" id="KW-0496">Mitochondrion</keyword>
<dbReference type="EMBL" id="JAHUZD010000088">
    <property type="protein sequence ID" value="KAI3404723.1"/>
    <property type="molecule type" value="Genomic_DNA"/>
</dbReference>
<dbReference type="RefSeq" id="XP_049180468.1">
    <property type="nucleotide sequence ID" value="XM_049323726.1"/>
</dbReference>
<proteinExistence type="predicted"/>
<sequence>MGGAYTIFGRQVPAHVLSIVTLGTVAAGVAIPRFLRNDDATKKANAVTPTLTSVPAQTKEGDFDLEKFIKYVPPRLQPQPPYLVVVVMHFEQVLTVTTVT</sequence>
<reference evidence="5" key="1">
    <citation type="journal article" date="2022" name="DNA Res.">
        <title>Genome analysis of five recently described species of the CUG-Ser clade uncovers Candida theae as a new hybrid lineage with pathogenic potential in the Candida parapsilosis species complex.</title>
        <authorList>
            <person name="Mixao V."/>
            <person name="Del Olmo V."/>
            <person name="Hegedusova E."/>
            <person name="Saus E."/>
            <person name="Pryszcz L."/>
            <person name="Cillingova A."/>
            <person name="Nosek J."/>
            <person name="Gabaldon T."/>
        </authorList>
    </citation>
    <scope>NUCLEOTIDE SEQUENCE</scope>
    <source>
        <strain evidence="5">CBS 10844</strain>
    </source>
</reference>
<evidence type="ECO:0000256" key="1">
    <source>
        <dbReference type="ARBA" id="ARBA00004325"/>
    </source>
</evidence>
<protein>
    <recommendedName>
        <fullName evidence="7">ATP synthase subunit K, mitochondrial</fullName>
    </recommendedName>
</protein>
<dbReference type="GO" id="GO:0015986">
    <property type="term" value="P:proton motive force-driven ATP synthesis"/>
    <property type="evidence" value="ECO:0007669"/>
    <property type="project" value="TreeGrafter"/>
</dbReference>
<keyword evidence="4" id="KW-0812">Transmembrane</keyword>
<dbReference type="PANTHER" id="PTHR28074">
    <property type="entry name" value="ATP SYNTHASE SUBUNIT K, MITOCHONDRIAL"/>
    <property type="match status" value="1"/>
</dbReference>
<feature type="transmembrane region" description="Helical" evidence="4">
    <location>
        <begin position="12"/>
        <end position="35"/>
    </location>
</feature>
<keyword evidence="6" id="KW-1185">Reference proteome</keyword>
<keyword evidence="3 4" id="KW-0472">Membrane</keyword>
<evidence type="ECO:0000256" key="2">
    <source>
        <dbReference type="ARBA" id="ARBA00023128"/>
    </source>
</evidence>
<dbReference type="Pfam" id="PF11022">
    <property type="entry name" value="ATP19"/>
    <property type="match status" value="1"/>
</dbReference>
<evidence type="ECO:0000256" key="3">
    <source>
        <dbReference type="ARBA" id="ARBA00023136"/>
    </source>
</evidence>
<organism evidence="5 6">
    <name type="scientific">Candida oxycetoniae</name>
    <dbReference type="NCBI Taxonomy" id="497107"/>
    <lineage>
        <taxon>Eukaryota</taxon>
        <taxon>Fungi</taxon>
        <taxon>Dikarya</taxon>
        <taxon>Ascomycota</taxon>
        <taxon>Saccharomycotina</taxon>
        <taxon>Pichiomycetes</taxon>
        <taxon>Debaryomycetaceae</taxon>
        <taxon>Candida/Lodderomyces clade</taxon>
        <taxon>Candida</taxon>
    </lineage>
</organism>
<dbReference type="GeneID" id="73380108"/>
<comment type="caution">
    <text evidence="5">The sequence shown here is derived from an EMBL/GenBank/DDBJ whole genome shotgun (WGS) entry which is preliminary data.</text>
</comment>
<evidence type="ECO:0000256" key="4">
    <source>
        <dbReference type="SAM" id="Phobius"/>
    </source>
</evidence>
<gene>
    <name evidence="5" type="ORF">KGF56_002491</name>
</gene>
<evidence type="ECO:0000313" key="6">
    <source>
        <dbReference type="Proteomes" id="UP001202479"/>
    </source>
</evidence>
<dbReference type="InterPro" id="IPR021278">
    <property type="entry name" value="ATP19"/>
</dbReference>
<evidence type="ECO:0008006" key="7">
    <source>
        <dbReference type="Google" id="ProtNLM"/>
    </source>
</evidence>
<dbReference type="Proteomes" id="UP001202479">
    <property type="component" value="Unassembled WGS sequence"/>
</dbReference>
<dbReference type="GO" id="GO:0031966">
    <property type="term" value="C:mitochondrial membrane"/>
    <property type="evidence" value="ECO:0007669"/>
    <property type="project" value="UniProtKB-SubCell"/>
</dbReference>
<name>A0AAI9WXY7_9ASCO</name>
<dbReference type="AlphaFoldDB" id="A0AAI9WXY7"/>